<gene>
    <name evidence="4" type="ORF">BATDEDRAFT_86751</name>
</gene>
<evidence type="ECO:0000259" key="3">
    <source>
        <dbReference type="Pfam" id="PF06991"/>
    </source>
</evidence>
<feature type="compositionally biased region" description="Acidic residues" evidence="2">
    <location>
        <begin position="129"/>
        <end position="139"/>
    </location>
</feature>
<evidence type="ECO:0000256" key="2">
    <source>
        <dbReference type="SAM" id="MobiDB-lite"/>
    </source>
</evidence>
<dbReference type="InParanoid" id="F4NYG4"/>
<accession>F4NYG4</accession>
<dbReference type="GeneID" id="18242568"/>
<dbReference type="Proteomes" id="UP000007241">
    <property type="component" value="Unassembled WGS sequence"/>
</dbReference>
<dbReference type="HOGENOM" id="CLU_023077_2_0_1"/>
<dbReference type="AlphaFoldDB" id="F4NYG4"/>
<dbReference type="OrthoDB" id="1111734at2759"/>
<dbReference type="Pfam" id="PF06991">
    <property type="entry name" value="MFAP1"/>
    <property type="match status" value="1"/>
</dbReference>
<feature type="compositionally biased region" description="Acidic residues" evidence="2">
    <location>
        <begin position="53"/>
        <end position="63"/>
    </location>
</feature>
<protein>
    <recommendedName>
        <fullName evidence="3">Micro-fibrillar-associated protein 1 C-terminal domain-containing protein</fullName>
    </recommendedName>
</protein>
<feature type="compositionally biased region" description="Basic and acidic residues" evidence="2">
    <location>
        <begin position="140"/>
        <end position="178"/>
    </location>
</feature>
<organism evidence="4 5">
    <name type="scientific">Batrachochytrium dendrobatidis (strain JAM81 / FGSC 10211)</name>
    <name type="common">Frog chytrid fungus</name>
    <dbReference type="NCBI Taxonomy" id="684364"/>
    <lineage>
        <taxon>Eukaryota</taxon>
        <taxon>Fungi</taxon>
        <taxon>Fungi incertae sedis</taxon>
        <taxon>Chytridiomycota</taxon>
        <taxon>Chytridiomycota incertae sedis</taxon>
        <taxon>Chytridiomycetes</taxon>
        <taxon>Rhizophydiales</taxon>
        <taxon>Rhizophydiales incertae sedis</taxon>
        <taxon>Batrachochytrium</taxon>
    </lineage>
</organism>
<feature type="region of interest" description="Disordered" evidence="2">
    <location>
        <begin position="1"/>
        <end position="218"/>
    </location>
</feature>
<feature type="compositionally biased region" description="Polar residues" evidence="2">
    <location>
        <begin position="65"/>
        <end position="83"/>
    </location>
</feature>
<dbReference type="GO" id="GO:0005684">
    <property type="term" value="C:U2-type spliceosomal complex"/>
    <property type="evidence" value="ECO:0000318"/>
    <property type="project" value="GO_Central"/>
</dbReference>
<reference evidence="4 5" key="1">
    <citation type="submission" date="2009-12" db="EMBL/GenBank/DDBJ databases">
        <title>The draft genome of Batrachochytrium dendrobatidis.</title>
        <authorList>
            <consortium name="US DOE Joint Genome Institute (JGI-PGF)"/>
            <person name="Kuo A."/>
            <person name="Salamov A."/>
            <person name="Schmutz J."/>
            <person name="Lucas S."/>
            <person name="Pitluck S."/>
            <person name="Rosenblum E."/>
            <person name="Stajich J."/>
            <person name="Eisen M."/>
            <person name="Grigoriev I.V."/>
        </authorList>
    </citation>
    <scope>NUCLEOTIDE SEQUENCE [LARGE SCALE GENOMIC DNA]</scope>
    <source>
        <strain evidence="5">JAM81 / FGSC 10211</strain>
    </source>
</reference>
<evidence type="ECO:0000256" key="1">
    <source>
        <dbReference type="SAM" id="Coils"/>
    </source>
</evidence>
<feature type="coiled-coil region" evidence="1">
    <location>
        <begin position="226"/>
        <end position="268"/>
    </location>
</feature>
<dbReference type="GO" id="GO:0000398">
    <property type="term" value="P:mRNA splicing, via spliceosome"/>
    <property type="evidence" value="ECO:0000318"/>
    <property type="project" value="GO_Central"/>
</dbReference>
<feature type="compositionally biased region" description="Polar residues" evidence="2">
    <location>
        <begin position="1"/>
        <end position="10"/>
    </location>
</feature>
<dbReference type="InterPro" id="IPR033194">
    <property type="entry name" value="MFAP1"/>
</dbReference>
<keyword evidence="1" id="KW-0175">Coiled coil</keyword>
<feature type="compositionally biased region" description="Acidic residues" evidence="2">
    <location>
        <begin position="179"/>
        <end position="209"/>
    </location>
</feature>
<dbReference type="EMBL" id="GL882881">
    <property type="protein sequence ID" value="EGF82019.1"/>
    <property type="molecule type" value="Genomic_DNA"/>
</dbReference>
<dbReference type="PANTHER" id="PTHR15327">
    <property type="entry name" value="MICROFIBRIL-ASSOCIATED PROTEIN"/>
    <property type="match status" value="1"/>
</dbReference>
<evidence type="ECO:0000313" key="5">
    <source>
        <dbReference type="Proteomes" id="UP000007241"/>
    </source>
</evidence>
<keyword evidence="5" id="KW-1185">Reference proteome</keyword>
<dbReference type="STRING" id="684364.F4NYG4"/>
<evidence type="ECO:0000313" key="4">
    <source>
        <dbReference type="EMBL" id="EGF82019.1"/>
    </source>
</evidence>
<dbReference type="OMA" id="FHNERAG"/>
<feature type="domain" description="Micro-fibrillar-associated protein 1 C-terminal" evidence="3">
    <location>
        <begin position="205"/>
        <end position="417"/>
    </location>
</feature>
<feature type="compositionally biased region" description="Polar residues" evidence="2">
    <location>
        <begin position="105"/>
        <end position="127"/>
    </location>
</feature>
<sequence length="456" mass="52299">MNARTRQPTGAPTKPVKPKTVRYWPGKAPIADDPLESSDSNPSDTEHPTPLDPSDDNEDEDITEAVNQRMVSSTPATSISHTLISKDRRLNRLSQRSQRDEAPSLSRTDSDSVQIRVSTTTLETQGNDGEADASDVEDENALKRRERIREQALLHRTREEASAAFAENRKTLEKKRVQDDDDLSGDQNETDQDSEEEDEDESDEEEDEAGYSLRPMLKPIFVPKKHRETVLERDRLIQEQEDAEKERIEKLKERKKESQNLVDELLQKELVEAQAETQILDIDDTDGLDEVAEYEAWKLRELHRIKQYREERDQRDAEMRDIERRRNMTDAEIAAENRSLGLGEKEKVKHAFMQKYYHKGAFYVDDGRIGDALKKTDGDAPTLEDRFDKSALPAVMQVKNFGRAGQTKYTHLLDQDTTNVDSAWSKKSDVNKKMTNRLGGMKSVFEKPTKKRRAGE</sequence>
<dbReference type="RefSeq" id="XP_006677609.1">
    <property type="nucleotide sequence ID" value="XM_006677546.1"/>
</dbReference>
<proteinExistence type="predicted"/>
<name>F4NYG4_BATDJ</name>
<dbReference type="InterPro" id="IPR009730">
    <property type="entry name" value="MFAP1_C"/>
</dbReference>